<name>A0A1G4BN36_9PEZI</name>
<dbReference type="GeneID" id="34555276"/>
<dbReference type="EMBL" id="MJBS01000011">
    <property type="protein sequence ID" value="OHF02718.1"/>
    <property type="molecule type" value="Genomic_DNA"/>
</dbReference>
<organism evidence="1 2">
    <name type="scientific">Colletotrichum orchidophilum</name>
    <dbReference type="NCBI Taxonomy" id="1209926"/>
    <lineage>
        <taxon>Eukaryota</taxon>
        <taxon>Fungi</taxon>
        <taxon>Dikarya</taxon>
        <taxon>Ascomycota</taxon>
        <taxon>Pezizomycotina</taxon>
        <taxon>Sordariomycetes</taxon>
        <taxon>Hypocreomycetidae</taxon>
        <taxon>Glomerellales</taxon>
        <taxon>Glomerellaceae</taxon>
        <taxon>Colletotrichum</taxon>
    </lineage>
</organism>
<accession>A0A1G4BN36</accession>
<keyword evidence="2" id="KW-1185">Reference proteome</keyword>
<dbReference type="Proteomes" id="UP000176998">
    <property type="component" value="Unassembled WGS sequence"/>
</dbReference>
<reference evidence="1 2" key="1">
    <citation type="submission" date="2016-09" db="EMBL/GenBank/DDBJ databases">
        <authorList>
            <person name="Capua I."/>
            <person name="De Benedictis P."/>
            <person name="Joannis T."/>
            <person name="Lombin L.H."/>
            <person name="Cattoli G."/>
        </authorList>
    </citation>
    <scope>NUCLEOTIDE SEQUENCE [LARGE SCALE GENOMIC DNA]</scope>
    <source>
        <strain evidence="1 2">IMI 309357</strain>
    </source>
</reference>
<evidence type="ECO:0000313" key="2">
    <source>
        <dbReference type="Proteomes" id="UP000176998"/>
    </source>
</evidence>
<dbReference type="AlphaFoldDB" id="A0A1G4BN36"/>
<proteinExistence type="predicted"/>
<evidence type="ECO:0000313" key="1">
    <source>
        <dbReference type="EMBL" id="OHF02718.1"/>
    </source>
</evidence>
<gene>
    <name evidence="1" type="ORF">CORC01_02114</name>
</gene>
<sequence>MRPCHPKLDQANFSIGPLCQLQVKRKGQRSASSRRISHH</sequence>
<comment type="caution">
    <text evidence="1">The sequence shown here is derived from an EMBL/GenBank/DDBJ whole genome shotgun (WGS) entry which is preliminary data.</text>
</comment>
<dbReference type="RefSeq" id="XP_022479857.1">
    <property type="nucleotide sequence ID" value="XM_022613766.1"/>
</dbReference>
<protein>
    <submittedName>
        <fullName evidence="1">Uncharacterized protein</fullName>
    </submittedName>
</protein>